<proteinExistence type="predicted"/>
<sequence>MTMKKNEQARASAELAHTQAVFTASLESEPIPGVRARSPVSYRTAGKALPMEVEVNVCIDVEGRPSLDEYRLPLPTGDYKFPPVDDTTTPRLLLLPKAANCRSLLRSLFPSVVPLSRLQQDVMGVVPRSRG</sequence>
<dbReference type="Proteomes" id="UP000614334">
    <property type="component" value="Unassembled WGS sequence"/>
</dbReference>
<reference evidence="1" key="1">
    <citation type="submission" date="2020-09" db="EMBL/GenBank/DDBJ databases">
        <title>Comparative genome analyses of four rice-infecting Rhizoctonia solani isolates reveal extensive enrichment of homogalacturonan modification genes.</title>
        <authorList>
            <person name="Lee D.-Y."/>
            <person name="Jeon J."/>
            <person name="Kim K.-T."/>
            <person name="Cheong K."/>
            <person name="Song H."/>
            <person name="Choi G."/>
            <person name="Ko J."/>
            <person name="Opiyo S.O."/>
            <person name="Zuo S."/>
            <person name="Madhav S."/>
            <person name="Lee Y.-H."/>
            <person name="Wang G.-L."/>
        </authorList>
    </citation>
    <scope>NUCLEOTIDE SEQUENCE</scope>
    <source>
        <strain evidence="1">AG1-IA B2</strain>
    </source>
</reference>
<evidence type="ECO:0000313" key="1">
    <source>
        <dbReference type="EMBL" id="KAF8751945.1"/>
    </source>
</evidence>
<organism evidence="1 2">
    <name type="scientific">Rhizoctonia solani</name>
    <dbReference type="NCBI Taxonomy" id="456999"/>
    <lineage>
        <taxon>Eukaryota</taxon>
        <taxon>Fungi</taxon>
        <taxon>Dikarya</taxon>
        <taxon>Basidiomycota</taxon>
        <taxon>Agaricomycotina</taxon>
        <taxon>Agaricomycetes</taxon>
        <taxon>Cantharellales</taxon>
        <taxon>Ceratobasidiaceae</taxon>
        <taxon>Rhizoctonia</taxon>
    </lineage>
</organism>
<dbReference type="AlphaFoldDB" id="A0A8H7IBH7"/>
<name>A0A8H7IBH7_9AGAM</name>
<evidence type="ECO:0000313" key="2">
    <source>
        <dbReference type="Proteomes" id="UP000614334"/>
    </source>
</evidence>
<accession>A0A8H7IBH7</accession>
<gene>
    <name evidence="1" type="ORF">RHS01_08236</name>
</gene>
<comment type="caution">
    <text evidence="1">The sequence shown here is derived from an EMBL/GenBank/DDBJ whole genome shotgun (WGS) entry which is preliminary data.</text>
</comment>
<protein>
    <submittedName>
        <fullName evidence="1">Uncharacterized protein</fullName>
    </submittedName>
</protein>
<dbReference type="EMBL" id="JACYCF010000017">
    <property type="protein sequence ID" value="KAF8751945.1"/>
    <property type="molecule type" value="Genomic_DNA"/>
</dbReference>